<dbReference type="OrthoDB" id="952271at2759"/>
<evidence type="ECO:0000256" key="1">
    <source>
        <dbReference type="ARBA" id="ARBA00022723"/>
    </source>
</evidence>
<keyword evidence="1" id="KW-0479">Metal-binding</keyword>
<sequence>MHPVVFYLLSVAALSITTGIGLFVVNQQYSRQNMYPQVNKAQCDHRNYKIFTLPNQIHVMVIASNRTELSAVALKEETGYMNDPKDFQGMSNYIQQLLQTSQKYPQADLLRKIIMLNAGKQIRIINEHESIYYAQVQNDAFFTLLDVISRLFIDPQFTKQSMDRVLQNLHAQWKSMEQYDYTEQLISKTKHPYSQFQTGNLKTLFEIPEDEGKNPYIEAKKFYRSKYSANRLSVVIYTNEELKKRVTELLFEYFNGCVDKQLQKVTYKHYGLPLKNQRFFYIQSKVKELRIEFDFDIENNHLTKSLEFVILMIMKQFETNFCDEMVEKRLAFKCYYTFKEIPKEFAIFRIFLHLPNKTKIDEILNSLYKRINYIKQQNNLEQFWDQLLQTQEINFQYSNYDIENIIQLSSNLKQYFSKDILQNKLLKKYDKAAISQVLSQMEPQNMTIILLDNFYDSYQTDIGFMKFGDSFIQQAQCKEEKKKIFKGNVKKRYRVYEDELSEPIIDKKEYPDELSEEEEFIIEPDDVIQTEQDYDIDKGYSIPEIDNFSYHQLFGLRSFEAGITINTVQKLLNIKDTTLKIIDNSQIPTIFGLIPQSVDSQNTKKKKKNFKYPELLITNVAGNLWHIQDTINGVPKVQFRVLARFLDFESLGENFIAKEIIKLNFKIPTKFNIASFQIDIGIGQIEIIVQCFTQQLEEIAKIVMKNYQDAYTINKADFEWYIENLQYQDKYWEKNTTTIEKAMFYAKQILTNSQEFQQHKFDVKFEKIQETLKKLWENQRFDILFYGNVDADTSKQIFEQILPKVQSKSKQFFTEETYKLSKRAITYRLAKLKSESIVTLNLYQGSDPSLVQYVYMRLLQRLMKFHIEDYLFNQLQLGFAVDVSLISVNHIDSIVIIVQSNSYDPEEIDFYIEESLGYFETFLNRMLDKDFDGIKQAIQKQLQQIPNTLEQQADIIWNSIRDGSYYFTQRECTILALEKISKSDLMKYFLIFFKARNSKLSLQLFKEGSQIPMEVLREQDTFAQKTSDLILNQEQFQQAIKETYKFRSKYIEQAPQHVC</sequence>
<reference evidence="5" key="1">
    <citation type="submission" date="2021-01" db="EMBL/GenBank/DDBJ databases">
        <authorList>
            <consortium name="Genoscope - CEA"/>
            <person name="William W."/>
        </authorList>
    </citation>
    <scope>NUCLEOTIDE SEQUENCE</scope>
</reference>
<keyword evidence="6" id="KW-1185">Reference proteome</keyword>
<dbReference type="InterPro" id="IPR011765">
    <property type="entry name" value="Pept_M16_N"/>
</dbReference>
<dbReference type="Pfam" id="PF00675">
    <property type="entry name" value="Peptidase_M16"/>
    <property type="match status" value="1"/>
</dbReference>
<feature type="domain" description="Coenzyme PQQ synthesis protein F-like C-terminal lobe" evidence="4">
    <location>
        <begin position="858"/>
        <end position="957"/>
    </location>
</feature>
<dbReference type="Proteomes" id="UP000692954">
    <property type="component" value="Unassembled WGS sequence"/>
</dbReference>
<proteinExistence type="predicted"/>
<dbReference type="FunFam" id="3.30.830.10:FF:000079">
    <property type="entry name" value="Coenzyme PQQ synthesis protein F"/>
    <property type="match status" value="1"/>
</dbReference>
<evidence type="ECO:0000259" key="3">
    <source>
        <dbReference type="Pfam" id="PF16187"/>
    </source>
</evidence>
<accession>A0A8S1KGZ7</accession>
<dbReference type="InterPro" id="IPR054734">
    <property type="entry name" value="PqqF-like_C_4"/>
</dbReference>
<dbReference type="InterPro" id="IPR050626">
    <property type="entry name" value="Peptidase_M16"/>
</dbReference>
<dbReference type="GO" id="GO:0043171">
    <property type="term" value="P:peptide catabolic process"/>
    <property type="evidence" value="ECO:0007669"/>
    <property type="project" value="TreeGrafter"/>
</dbReference>
<gene>
    <name evidence="5" type="ORF">PSON_ATCC_30995.1.T0060305</name>
</gene>
<dbReference type="GO" id="GO:0005829">
    <property type="term" value="C:cytosol"/>
    <property type="evidence" value="ECO:0007669"/>
    <property type="project" value="TreeGrafter"/>
</dbReference>
<name>A0A8S1KGZ7_9CILI</name>
<dbReference type="PANTHER" id="PTHR43690">
    <property type="entry name" value="NARDILYSIN"/>
    <property type="match status" value="1"/>
</dbReference>
<dbReference type="GO" id="GO:0005739">
    <property type="term" value="C:mitochondrion"/>
    <property type="evidence" value="ECO:0007669"/>
    <property type="project" value="TreeGrafter"/>
</dbReference>
<dbReference type="PANTHER" id="PTHR43690:SF18">
    <property type="entry name" value="INSULIN-DEGRADING ENZYME-RELATED"/>
    <property type="match status" value="1"/>
</dbReference>
<dbReference type="GO" id="GO:0051603">
    <property type="term" value="P:proteolysis involved in protein catabolic process"/>
    <property type="evidence" value="ECO:0007669"/>
    <property type="project" value="TreeGrafter"/>
</dbReference>
<dbReference type="AlphaFoldDB" id="A0A8S1KGZ7"/>
<evidence type="ECO:0000313" key="5">
    <source>
        <dbReference type="EMBL" id="CAD8052142.1"/>
    </source>
</evidence>
<dbReference type="InterPro" id="IPR032632">
    <property type="entry name" value="Peptidase_M16_M"/>
</dbReference>
<dbReference type="Pfam" id="PF16187">
    <property type="entry name" value="Peptidase_M16_M"/>
    <property type="match status" value="1"/>
</dbReference>
<dbReference type="GO" id="GO:0004222">
    <property type="term" value="F:metalloendopeptidase activity"/>
    <property type="evidence" value="ECO:0007669"/>
    <property type="project" value="TreeGrafter"/>
</dbReference>
<evidence type="ECO:0000259" key="2">
    <source>
        <dbReference type="Pfam" id="PF00675"/>
    </source>
</evidence>
<feature type="domain" description="Peptidase M16 N-terminal" evidence="2">
    <location>
        <begin position="60"/>
        <end position="189"/>
    </location>
</feature>
<dbReference type="GO" id="GO:0046872">
    <property type="term" value="F:metal ion binding"/>
    <property type="evidence" value="ECO:0007669"/>
    <property type="project" value="UniProtKB-KW"/>
</dbReference>
<evidence type="ECO:0000259" key="4">
    <source>
        <dbReference type="Pfam" id="PF22456"/>
    </source>
</evidence>
<comment type="caution">
    <text evidence="5">The sequence shown here is derived from an EMBL/GenBank/DDBJ whole genome shotgun (WGS) entry which is preliminary data.</text>
</comment>
<dbReference type="EMBL" id="CAJJDN010000006">
    <property type="protein sequence ID" value="CAD8052142.1"/>
    <property type="molecule type" value="Genomic_DNA"/>
</dbReference>
<organism evidence="5 6">
    <name type="scientific">Paramecium sonneborni</name>
    <dbReference type="NCBI Taxonomy" id="65129"/>
    <lineage>
        <taxon>Eukaryota</taxon>
        <taxon>Sar</taxon>
        <taxon>Alveolata</taxon>
        <taxon>Ciliophora</taxon>
        <taxon>Intramacronucleata</taxon>
        <taxon>Oligohymenophorea</taxon>
        <taxon>Peniculida</taxon>
        <taxon>Parameciidae</taxon>
        <taxon>Paramecium</taxon>
    </lineage>
</organism>
<evidence type="ECO:0000313" key="6">
    <source>
        <dbReference type="Proteomes" id="UP000692954"/>
    </source>
</evidence>
<dbReference type="Pfam" id="PF22456">
    <property type="entry name" value="PqqF-like_C_4"/>
    <property type="match status" value="1"/>
</dbReference>
<feature type="domain" description="Peptidase M16 middle/third" evidence="3">
    <location>
        <begin position="395"/>
        <end position="477"/>
    </location>
</feature>
<protein>
    <submittedName>
        <fullName evidence="5">Uncharacterized protein</fullName>
    </submittedName>
</protein>